<reference evidence="2 3" key="1">
    <citation type="submission" date="2024-03" db="EMBL/GenBank/DDBJ databases">
        <title>Complete genome sequence of the green alga Chloropicon roscoffensis RCC1871.</title>
        <authorList>
            <person name="Lemieux C."/>
            <person name="Pombert J.-F."/>
            <person name="Otis C."/>
            <person name="Turmel M."/>
        </authorList>
    </citation>
    <scope>NUCLEOTIDE SEQUENCE [LARGE SCALE GENOMIC DNA]</scope>
    <source>
        <strain evidence="2 3">RCC1871</strain>
    </source>
</reference>
<sequence>MAPGSAVLGSRPRVGVVAGAGKRGALVARRAQNDDRRSAGLVGKAKVAVSSVALASVLLAGGAAHAELNEREYERGGEFNRGSAKQFGGIDMIKVDIVEEFGEDLRLSNFVQANIRFAKLRNANLRGAYMMKLVAPGVDFTGADMSDALMDRSVFVDANFTNALLQRVVLTLSDLNGATIEGADFTDALLDKTTQQKLCETASGTNPVTGRQTRQTLKCGGNRFSARQSTPSRYMTDETAPTPQQEFDADRFSMYTTK</sequence>
<feature type="compositionally biased region" description="Polar residues" evidence="1">
    <location>
        <begin position="225"/>
        <end position="245"/>
    </location>
</feature>
<dbReference type="PANTHER" id="PTHR47121">
    <property type="entry name" value="THYLAKOID LUMENAL PROTEIN TL20.3, CHLOROPLASTIC"/>
    <property type="match status" value="1"/>
</dbReference>
<accession>A0AAX4PKJ3</accession>
<dbReference type="Gene3D" id="2.160.20.80">
    <property type="entry name" value="E3 ubiquitin-protein ligase SopA"/>
    <property type="match status" value="1"/>
</dbReference>
<dbReference type="Proteomes" id="UP001472866">
    <property type="component" value="Chromosome 16"/>
</dbReference>
<evidence type="ECO:0000313" key="2">
    <source>
        <dbReference type="EMBL" id="WZN66656.1"/>
    </source>
</evidence>
<dbReference type="InterPro" id="IPR053285">
    <property type="entry name" value="Thylakoid_lumenal_pentapeptide"/>
</dbReference>
<dbReference type="SUPFAM" id="SSF141571">
    <property type="entry name" value="Pentapeptide repeat-like"/>
    <property type="match status" value="1"/>
</dbReference>
<dbReference type="EMBL" id="CP151516">
    <property type="protein sequence ID" value="WZN66656.1"/>
    <property type="molecule type" value="Genomic_DNA"/>
</dbReference>
<dbReference type="Pfam" id="PF00805">
    <property type="entry name" value="Pentapeptide"/>
    <property type="match status" value="2"/>
</dbReference>
<keyword evidence="3" id="KW-1185">Reference proteome</keyword>
<organism evidence="2 3">
    <name type="scientific">Chloropicon roscoffensis</name>
    <dbReference type="NCBI Taxonomy" id="1461544"/>
    <lineage>
        <taxon>Eukaryota</taxon>
        <taxon>Viridiplantae</taxon>
        <taxon>Chlorophyta</taxon>
        <taxon>Chloropicophyceae</taxon>
        <taxon>Chloropicales</taxon>
        <taxon>Chloropicaceae</taxon>
        <taxon>Chloropicon</taxon>
    </lineage>
</organism>
<dbReference type="InterPro" id="IPR001646">
    <property type="entry name" value="5peptide_repeat"/>
</dbReference>
<feature type="region of interest" description="Disordered" evidence="1">
    <location>
        <begin position="222"/>
        <end position="258"/>
    </location>
</feature>
<gene>
    <name evidence="2" type="ORF">HKI87_16g82250</name>
</gene>
<protein>
    <submittedName>
        <fullName evidence="2">Thylakoid lumenal protein TL20.3</fullName>
    </submittedName>
</protein>
<evidence type="ECO:0000256" key="1">
    <source>
        <dbReference type="SAM" id="MobiDB-lite"/>
    </source>
</evidence>
<dbReference type="PANTHER" id="PTHR47121:SF2">
    <property type="entry name" value="THYLAKOID LUMENAL PROTEIN TL20.3, CHLOROPLASTIC"/>
    <property type="match status" value="1"/>
</dbReference>
<name>A0AAX4PKJ3_9CHLO</name>
<proteinExistence type="predicted"/>
<dbReference type="AlphaFoldDB" id="A0AAX4PKJ3"/>
<evidence type="ECO:0000313" key="3">
    <source>
        <dbReference type="Proteomes" id="UP001472866"/>
    </source>
</evidence>